<organism evidence="1 2">
    <name type="scientific">Bdellovibrio bacteriovorus</name>
    <dbReference type="NCBI Taxonomy" id="959"/>
    <lineage>
        <taxon>Bacteria</taxon>
        <taxon>Pseudomonadati</taxon>
        <taxon>Bdellovibrionota</taxon>
        <taxon>Bdellovibrionia</taxon>
        <taxon>Bdellovibrionales</taxon>
        <taxon>Pseudobdellovibrionaceae</taxon>
        <taxon>Bdellovibrio</taxon>
    </lineage>
</organism>
<evidence type="ECO:0000313" key="2">
    <source>
        <dbReference type="Proteomes" id="UP000197003"/>
    </source>
</evidence>
<protein>
    <submittedName>
        <fullName evidence="1">Uncharacterized protein</fullName>
    </submittedName>
</protein>
<evidence type="ECO:0000313" key="1">
    <source>
        <dbReference type="EMBL" id="ASD65581.1"/>
    </source>
</evidence>
<dbReference type="OrthoDB" id="9342620at2"/>
<dbReference type="Proteomes" id="UP000197003">
    <property type="component" value="Chromosome"/>
</dbReference>
<dbReference type="AlphaFoldDB" id="A0A1Z3NDP5"/>
<gene>
    <name evidence="1" type="ORF">B9G79_17225</name>
</gene>
<name>A0A1Z3NDP5_BDEBC</name>
<dbReference type="EMBL" id="CP020946">
    <property type="protein sequence ID" value="ASD65581.1"/>
    <property type="molecule type" value="Genomic_DNA"/>
</dbReference>
<proteinExistence type="predicted"/>
<sequence>MLLALLLFVGAAVMIFVYLGSEDPPKKVASAPAAAKSEKFEKSVNRHLMLTNEKMEMARQRMQVENARLMNTDFNSTTAQSAYHNENRLDLTSDTRAQELAEELGRGTRKEETLSPHDIVQKELFNAEQQAEYSQAYKEEYARQFVENARRGGYRVILSEDLSRVLSVTPIRNPSGGSMNVFDYSSEAIQ</sequence>
<reference evidence="1 2" key="1">
    <citation type="submission" date="2017-04" db="EMBL/GenBank/DDBJ databases">
        <title>Whole genome sequence of Bdellovibrio bacteriovorus strain SSB218315.</title>
        <authorList>
            <person name="Oyedara O."/>
            <person name="Rodriguez-Perez M.A."/>
        </authorList>
    </citation>
    <scope>NUCLEOTIDE SEQUENCE [LARGE SCALE GENOMIC DNA]</scope>
    <source>
        <strain evidence="1 2">SSB218315</strain>
    </source>
</reference>
<accession>A0A1Z3NDP5</accession>